<dbReference type="Proteomes" id="UP000319731">
    <property type="component" value="Unassembled WGS sequence"/>
</dbReference>
<gene>
    <name evidence="4" type="ORF">SmJEL517_g00889</name>
</gene>
<dbReference type="InterPro" id="IPR049192">
    <property type="entry name" value="DUF4246_C"/>
</dbReference>
<dbReference type="EMBL" id="QEAO01000003">
    <property type="protein sequence ID" value="TPX36980.1"/>
    <property type="molecule type" value="Genomic_DNA"/>
</dbReference>
<feature type="domain" description="DUF4246" evidence="2">
    <location>
        <begin position="67"/>
        <end position="503"/>
    </location>
</feature>
<evidence type="ECO:0000259" key="3">
    <source>
        <dbReference type="Pfam" id="PF21666"/>
    </source>
</evidence>
<evidence type="ECO:0000256" key="1">
    <source>
        <dbReference type="SAM" id="MobiDB-lite"/>
    </source>
</evidence>
<dbReference type="InterPro" id="IPR049207">
    <property type="entry name" value="DUF4246_N"/>
</dbReference>
<keyword evidence="5" id="KW-1185">Reference proteome</keyword>
<organism evidence="4 5">
    <name type="scientific">Synchytrium microbalum</name>
    <dbReference type="NCBI Taxonomy" id="1806994"/>
    <lineage>
        <taxon>Eukaryota</taxon>
        <taxon>Fungi</taxon>
        <taxon>Fungi incertae sedis</taxon>
        <taxon>Chytridiomycota</taxon>
        <taxon>Chytridiomycota incertae sedis</taxon>
        <taxon>Chytridiomycetes</taxon>
        <taxon>Synchytriales</taxon>
        <taxon>Synchytriaceae</taxon>
        <taxon>Synchytrium</taxon>
    </lineage>
</organism>
<dbReference type="PANTHER" id="PTHR33119">
    <property type="entry name" value="IFI3P"/>
    <property type="match status" value="1"/>
</dbReference>
<dbReference type="AlphaFoldDB" id="A0A507C5W4"/>
<evidence type="ECO:0000313" key="5">
    <source>
        <dbReference type="Proteomes" id="UP000319731"/>
    </source>
</evidence>
<dbReference type="RefSeq" id="XP_031027051.1">
    <property type="nucleotide sequence ID" value="XM_031166817.1"/>
</dbReference>
<protein>
    <submittedName>
        <fullName evidence="4">Uncharacterized protein</fullName>
    </submittedName>
</protein>
<dbReference type="STRING" id="1806994.A0A507C5W4"/>
<feature type="region of interest" description="Disordered" evidence="1">
    <location>
        <begin position="261"/>
        <end position="280"/>
    </location>
</feature>
<feature type="compositionally biased region" description="Basic and acidic residues" evidence="1">
    <location>
        <begin position="323"/>
        <end position="334"/>
    </location>
</feature>
<reference evidence="4 5" key="1">
    <citation type="journal article" date="2019" name="Sci. Rep.">
        <title>Comparative genomics of chytrid fungi reveal insights into the obligate biotrophic and pathogenic lifestyle of Synchytrium endobioticum.</title>
        <authorList>
            <person name="van de Vossenberg B.T.L.H."/>
            <person name="Warris S."/>
            <person name="Nguyen H.D.T."/>
            <person name="van Gent-Pelzer M.P.E."/>
            <person name="Joly D.L."/>
            <person name="van de Geest H.C."/>
            <person name="Bonants P.J.M."/>
            <person name="Smith D.S."/>
            <person name="Levesque C.A."/>
            <person name="van der Lee T.A.J."/>
        </authorList>
    </citation>
    <scope>NUCLEOTIDE SEQUENCE [LARGE SCALE GENOMIC DNA]</scope>
    <source>
        <strain evidence="4 5">JEL517</strain>
    </source>
</reference>
<evidence type="ECO:0000259" key="2">
    <source>
        <dbReference type="Pfam" id="PF14033"/>
    </source>
</evidence>
<dbReference type="Pfam" id="PF21666">
    <property type="entry name" value="DUF4246_N"/>
    <property type="match status" value="1"/>
</dbReference>
<dbReference type="InterPro" id="IPR025340">
    <property type="entry name" value="DUF4246"/>
</dbReference>
<proteinExistence type="predicted"/>
<feature type="region of interest" description="Disordered" evidence="1">
    <location>
        <begin position="285"/>
        <end position="343"/>
    </location>
</feature>
<dbReference type="Pfam" id="PF14033">
    <property type="entry name" value="DUF4246"/>
    <property type="match status" value="1"/>
</dbReference>
<name>A0A507C5W4_9FUNG</name>
<feature type="domain" description="DUF4246" evidence="3">
    <location>
        <begin position="21"/>
        <end position="59"/>
    </location>
</feature>
<feature type="compositionally biased region" description="Acidic residues" evidence="1">
    <location>
        <begin position="289"/>
        <end position="322"/>
    </location>
</feature>
<dbReference type="GeneID" id="42002114"/>
<evidence type="ECO:0000313" key="4">
    <source>
        <dbReference type="EMBL" id="TPX36980.1"/>
    </source>
</evidence>
<sequence>MDEFTIPNAFQGLGDYQDGFRPRSKRELAIVAMEGLIREKQGWKCKALDETIAQKWKEELSEQSDKRLVEYAVKEIQWQAREYASSLVDPAAIEGTYCVNDIVLPDDIERDFKDGIRRLEDVPESKIDYHPGSNNQVIDLVHPSLYCLVYGKTRHTRDAHAITSWTKMDQSVMLVPPENNEPYESVNFQWLPAELQVSEDGKSVQFKSYINNLHPHVFGNLYKSLEYILGTCMVPLFEKVLTDMVNDVDHRIEVFPYEWYEKGSDGQPEPGPAEEGATTEAPAPVGEADAQDVEEPVEEAEGDQEEWVDDDNDDDDDEEDEWENRVVKQPKIPEFKPPAGPKHVVRLNGKRLQVIVKLANIVLTPEKPTYNGGSWHVEGMMNERIVATGILYYDIDNIKDSRLQFRRPVGEPDYEQSDDRGVHAVYGLEDESILVENMGSVDTNTPNRAIAFPNLYQHRVQPFELLDKTKPGIRKILVFFLVNPQEKIISTATVPPQQAEWYRNFDMVKPYHPLSRLPDLALDGIIKWMAKGADSDTLMTMEQAKEYRRQLIEERSGKMLEANEELYERF</sequence>
<comment type="caution">
    <text evidence="4">The sequence shown here is derived from an EMBL/GenBank/DDBJ whole genome shotgun (WGS) entry which is preliminary data.</text>
</comment>
<dbReference type="OrthoDB" id="415532at2759"/>
<accession>A0A507C5W4</accession>
<dbReference type="PANTHER" id="PTHR33119:SF1">
    <property type="entry name" value="FE2OG DIOXYGENASE DOMAIN-CONTAINING PROTEIN"/>
    <property type="match status" value="1"/>
</dbReference>